<dbReference type="OrthoDB" id="2784038at2759"/>
<dbReference type="AlphaFoldDB" id="A0A165M063"/>
<reference evidence="1 2" key="1">
    <citation type="journal article" date="2016" name="Mol. Biol. Evol.">
        <title>Comparative Genomics of Early-Diverging Mushroom-Forming Fungi Provides Insights into the Origins of Lignocellulose Decay Capabilities.</title>
        <authorList>
            <person name="Nagy L.G."/>
            <person name="Riley R."/>
            <person name="Tritt A."/>
            <person name="Adam C."/>
            <person name="Daum C."/>
            <person name="Floudas D."/>
            <person name="Sun H."/>
            <person name="Yadav J.S."/>
            <person name="Pangilinan J."/>
            <person name="Larsson K.H."/>
            <person name="Matsuura K."/>
            <person name="Barry K."/>
            <person name="Labutti K."/>
            <person name="Kuo R."/>
            <person name="Ohm R.A."/>
            <person name="Bhattacharya S.S."/>
            <person name="Shirouzu T."/>
            <person name="Yoshinaga Y."/>
            <person name="Martin F.M."/>
            <person name="Grigoriev I.V."/>
            <person name="Hibbett D.S."/>
        </authorList>
    </citation>
    <scope>NUCLEOTIDE SEQUENCE [LARGE SCALE GENOMIC DNA]</scope>
    <source>
        <strain evidence="1 2">L-15889</strain>
    </source>
</reference>
<evidence type="ECO:0000313" key="1">
    <source>
        <dbReference type="EMBL" id="KZT65075.1"/>
    </source>
</evidence>
<name>A0A165M063_9APHY</name>
<evidence type="ECO:0000313" key="2">
    <source>
        <dbReference type="Proteomes" id="UP000076727"/>
    </source>
</evidence>
<proteinExistence type="predicted"/>
<dbReference type="EMBL" id="KV429112">
    <property type="protein sequence ID" value="KZT65075.1"/>
    <property type="molecule type" value="Genomic_DNA"/>
</dbReference>
<gene>
    <name evidence="1" type="ORF">DAEQUDRAFT_769122</name>
</gene>
<dbReference type="STRING" id="1314783.A0A165M063"/>
<protein>
    <submittedName>
        <fullName evidence="1">Uncharacterized protein</fullName>
    </submittedName>
</protein>
<sequence length="165" mass="18682">MARIRELYEMRFSINPIVDLIDKCVGEQWMAIPIFWAGGADDTATIVVDVPKTFFLIVIYGELFGPGLVVSIETGKIPEVANVDMRLEFMKYCIPDDYCWSHQFPRGSRTLKQSIDPRWAVDGAGSYAPGSVTFLAHERDNQEGLRHLLRSKSLDYSSRCGRQGF</sequence>
<dbReference type="Proteomes" id="UP000076727">
    <property type="component" value="Unassembled WGS sequence"/>
</dbReference>
<keyword evidence="2" id="KW-1185">Reference proteome</keyword>
<organism evidence="1 2">
    <name type="scientific">Daedalea quercina L-15889</name>
    <dbReference type="NCBI Taxonomy" id="1314783"/>
    <lineage>
        <taxon>Eukaryota</taxon>
        <taxon>Fungi</taxon>
        <taxon>Dikarya</taxon>
        <taxon>Basidiomycota</taxon>
        <taxon>Agaricomycotina</taxon>
        <taxon>Agaricomycetes</taxon>
        <taxon>Polyporales</taxon>
        <taxon>Fomitopsis</taxon>
    </lineage>
</organism>
<accession>A0A165M063</accession>